<accession>A0ABQ8YX06</accession>
<feature type="region of interest" description="Disordered" evidence="1">
    <location>
        <begin position="83"/>
        <end position="103"/>
    </location>
</feature>
<evidence type="ECO:0000256" key="1">
    <source>
        <dbReference type="SAM" id="MobiDB-lite"/>
    </source>
</evidence>
<dbReference type="Proteomes" id="UP001150062">
    <property type="component" value="Unassembled WGS sequence"/>
</dbReference>
<keyword evidence="3" id="KW-1185">Reference proteome</keyword>
<protein>
    <submittedName>
        <fullName evidence="2">Uncharacterized protein</fullName>
    </submittedName>
</protein>
<dbReference type="EMBL" id="JAOAOG010000103">
    <property type="protein sequence ID" value="KAJ6249040.1"/>
    <property type="molecule type" value="Genomic_DNA"/>
</dbReference>
<gene>
    <name evidence="2" type="ORF">M0813_00199</name>
</gene>
<feature type="compositionally biased region" description="Acidic residues" evidence="1">
    <location>
        <begin position="83"/>
        <end position="94"/>
    </location>
</feature>
<name>A0ABQ8YX06_9EUKA</name>
<evidence type="ECO:0000313" key="2">
    <source>
        <dbReference type="EMBL" id="KAJ6249040.1"/>
    </source>
</evidence>
<feature type="compositionally biased region" description="Polar residues" evidence="1">
    <location>
        <begin position="8"/>
        <end position="17"/>
    </location>
</feature>
<sequence>MNRRFPRTNKNQNSQGKKNAFEQKKRVYQKKTINLTGISQKNPSSKNNLDFKIKSLKEINQEKQKKKNTVNVQNKGNKDIEIETEIGIENENENEMGKEMQSKSGFEEKYYSTLNAESAQGSGSGSEHQPDPDVRFLGKSSGFNQQRGKLSERKTRTISKPSTIAQHSSLKKIKKAQQKSGTNSINKFEGRTEFELFPTENNQRLLLTDTQEVLDFIFGDLQKLHKRDYQETTQENKQTMLKKKKKIVQRNLRITSLDLKLPRNKKSFEIKNRLKYSQESLDFLDAYINRSKKFLNKFCKNRSMKVDIEAKNW</sequence>
<organism evidence="2 3">
    <name type="scientific">Anaeramoeba flamelloides</name>
    <dbReference type="NCBI Taxonomy" id="1746091"/>
    <lineage>
        <taxon>Eukaryota</taxon>
        <taxon>Metamonada</taxon>
        <taxon>Anaeramoebidae</taxon>
        <taxon>Anaeramoeba</taxon>
    </lineage>
</organism>
<comment type="caution">
    <text evidence="2">The sequence shown here is derived from an EMBL/GenBank/DDBJ whole genome shotgun (WGS) entry which is preliminary data.</text>
</comment>
<feature type="region of interest" description="Disordered" evidence="1">
    <location>
        <begin position="116"/>
        <end position="169"/>
    </location>
</feature>
<feature type="region of interest" description="Disordered" evidence="1">
    <location>
        <begin position="1"/>
        <end position="25"/>
    </location>
</feature>
<proteinExistence type="predicted"/>
<feature type="compositionally biased region" description="Polar residues" evidence="1">
    <location>
        <begin position="158"/>
        <end position="168"/>
    </location>
</feature>
<reference evidence="2" key="1">
    <citation type="submission" date="2022-08" db="EMBL/GenBank/DDBJ databases">
        <title>Novel sulfate-reducing endosymbionts in the free-living metamonad Anaeramoeba.</title>
        <authorList>
            <person name="Jerlstrom-Hultqvist J."/>
            <person name="Cepicka I."/>
            <person name="Gallot-Lavallee L."/>
            <person name="Salas-Leiva D."/>
            <person name="Curtis B.A."/>
            <person name="Zahonova K."/>
            <person name="Pipaliya S."/>
            <person name="Dacks J."/>
            <person name="Roger A.J."/>
        </authorList>
    </citation>
    <scope>NUCLEOTIDE SEQUENCE</scope>
    <source>
        <strain evidence="2">Schooner1</strain>
    </source>
</reference>
<evidence type="ECO:0000313" key="3">
    <source>
        <dbReference type="Proteomes" id="UP001150062"/>
    </source>
</evidence>